<dbReference type="Pfam" id="PF13410">
    <property type="entry name" value="GST_C_2"/>
    <property type="match status" value="2"/>
</dbReference>
<gene>
    <name evidence="2" type="ORF">RJ639_020765</name>
</gene>
<dbReference type="CDD" id="cd03185">
    <property type="entry name" value="GST_C_Tau"/>
    <property type="match status" value="2"/>
</dbReference>
<keyword evidence="3" id="KW-1185">Reference proteome</keyword>
<dbReference type="GO" id="GO:0004364">
    <property type="term" value="F:glutathione transferase activity"/>
    <property type="evidence" value="ECO:0007669"/>
    <property type="project" value="InterPro"/>
</dbReference>
<dbReference type="AlphaFoldDB" id="A0AA88V413"/>
<organism evidence="2 3">
    <name type="scientific">Escallonia herrerae</name>
    <dbReference type="NCBI Taxonomy" id="1293975"/>
    <lineage>
        <taxon>Eukaryota</taxon>
        <taxon>Viridiplantae</taxon>
        <taxon>Streptophyta</taxon>
        <taxon>Embryophyta</taxon>
        <taxon>Tracheophyta</taxon>
        <taxon>Spermatophyta</taxon>
        <taxon>Magnoliopsida</taxon>
        <taxon>eudicotyledons</taxon>
        <taxon>Gunneridae</taxon>
        <taxon>Pentapetalae</taxon>
        <taxon>asterids</taxon>
        <taxon>campanulids</taxon>
        <taxon>Escalloniales</taxon>
        <taxon>Escalloniaceae</taxon>
        <taxon>Escallonia</taxon>
    </lineage>
</organism>
<accession>A0AA88V413</accession>
<dbReference type="InterPro" id="IPR036282">
    <property type="entry name" value="Glutathione-S-Trfase_C_sf"/>
</dbReference>
<dbReference type="InterPro" id="IPR045073">
    <property type="entry name" value="Omega/Tau-like"/>
</dbReference>
<comment type="caution">
    <text evidence="2">The sequence shown here is derived from an EMBL/GenBank/DDBJ whole genome shotgun (WGS) entry which is preliminary data.</text>
</comment>
<dbReference type="SUPFAM" id="SSF47616">
    <property type="entry name" value="GST C-terminal domain-like"/>
    <property type="match status" value="2"/>
</dbReference>
<feature type="domain" description="GST C-terminal" evidence="1">
    <location>
        <begin position="148"/>
        <end position="277"/>
    </location>
</feature>
<evidence type="ECO:0000313" key="2">
    <source>
        <dbReference type="EMBL" id="KAK3000638.1"/>
    </source>
</evidence>
<protein>
    <recommendedName>
        <fullName evidence="1">GST C-terminal domain-containing protein</fullName>
    </recommendedName>
</protein>
<dbReference type="GO" id="GO:0006749">
    <property type="term" value="P:glutathione metabolic process"/>
    <property type="evidence" value="ECO:0007669"/>
    <property type="project" value="InterPro"/>
</dbReference>
<sequence>PYELGKKFLWEKQGEEVEAAKKEFIDCLKLLEGQLGNKPYFGGEIFGYLDVALITFYSWFYAYETIGNFSIEAECPKLIEWCKRCMEKETVSKSLPDQHKVHDEVIEYRKLYDLVSKFLWEKKGEEGDSAKKEFMYCLKLLEGELGNKPYFGAYTLICSDALPFALYNIGRKFVWEKQGEEGEAAKKEFIDCLKLLEGEQRNKPYFGGEIFGYLDIALITFYSWFYAFKAFGNFSIEPECPKLIEWCKRCMEKETVSKSLPDPLKIHDFVIQYRKVLGVE</sequence>
<dbReference type="Proteomes" id="UP001188597">
    <property type="component" value="Unassembled WGS sequence"/>
</dbReference>
<proteinExistence type="predicted"/>
<dbReference type="Gene3D" id="1.20.1050.10">
    <property type="match status" value="3"/>
</dbReference>
<feature type="domain" description="GST C-terminal" evidence="1">
    <location>
        <begin position="1"/>
        <end position="114"/>
    </location>
</feature>
<dbReference type="PANTHER" id="PTHR11260">
    <property type="entry name" value="GLUTATHIONE S-TRANSFERASE, GST, SUPERFAMILY, GST DOMAIN CONTAINING"/>
    <property type="match status" value="1"/>
</dbReference>
<evidence type="ECO:0000313" key="3">
    <source>
        <dbReference type="Proteomes" id="UP001188597"/>
    </source>
</evidence>
<dbReference type="InterPro" id="IPR010987">
    <property type="entry name" value="Glutathione-S-Trfase_C-like"/>
</dbReference>
<feature type="non-terminal residue" evidence="2">
    <location>
        <position position="280"/>
    </location>
</feature>
<dbReference type="GO" id="GO:0005737">
    <property type="term" value="C:cytoplasm"/>
    <property type="evidence" value="ECO:0007669"/>
    <property type="project" value="TreeGrafter"/>
</dbReference>
<dbReference type="PROSITE" id="PS50405">
    <property type="entry name" value="GST_CTER"/>
    <property type="match status" value="2"/>
</dbReference>
<dbReference type="PANTHER" id="PTHR11260:SF773">
    <property type="entry name" value="GLUTATHIONE S-TRANSFERASE U26"/>
    <property type="match status" value="1"/>
</dbReference>
<dbReference type="EMBL" id="JAVXUP010002964">
    <property type="protein sequence ID" value="KAK3000638.1"/>
    <property type="molecule type" value="Genomic_DNA"/>
</dbReference>
<reference evidence="2" key="1">
    <citation type="submission" date="2022-12" db="EMBL/GenBank/DDBJ databases">
        <title>Draft genome assemblies for two species of Escallonia (Escalloniales).</title>
        <authorList>
            <person name="Chanderbali A."/>
            <person name="Dervinis C."/>
            <person name="Anghel I."/>
            <person name="Soltis D."/>
            <person name="Soltis P."/>
            <person name="Zapata F."/>
        </authorList>
    </citation>
    <scope>NUCLEOTIDE SEQUENCE</scope>
    <source>
        <strain evidence="2">UCBG64.0493</strain>
        <tissue evidence="2">Leaf</tissue>
    </source>
</reference>
<dbReference type="InterPro" id="IPR045074">
    <property type="entry name" value="GST_C_Tau"/>
</dbReference>
<evidence type="ECO:0000259" key="1">
    <source>
        <dbReference type="PROSITE" id="PS50405"/>
    </source>
</evidence>
<name>A0AA88V413_9ASTE</name>